<dbReference type="Pfam" id="PF00069">
    <property type="entry name" value="Pkinase"/>
    <property type="match status" value="1"/>
</dbReference>
<keyword evidence="9" id="KW-1185">Reference proteome</keyword>
<dbReference type="InterPro" id="IPR000719">
    <property type="entry name" value="Prot_kinase_dom"/>
</dbReference>
<dbReference type="CDD" id="cd14014">
    <property type="entry name" value="STKc_PknB_like"/>
    <property type="match status" value="1"/>
</dbReference>
<dbReference type="PROSITE" id="PS00108">
    <property type="entry name" value="PROTEIN_KINASE_ST"/>
    <property type="match status" value="1"/>
</dbReference>
<dbReference type="InterPro" id="IPR011009">
    <property type="entry name" value="Kinase-like_dom_sf"/>
</dbReference>
<dbReference type="SUPFAM" id="SSF56112">
    <property type="entry name" value="Protein kinase-like (PK-like)"/>
    <property type="match status" value="1"/>
</dbReference>
<proteinExistence type="predicted"/>
<dbReference type="InterPro" id="IPR008271">
    <property type="entry name" value="Ser/Thr_kinase_AS"/>
</dbReference>
<evidence type="ECO:0000259" key="7">
    <source>
        <dbReference type="PROSITE" id="PS50011"/>
    </source>
</evidence>
<evidence type="ECO:0000256" key="6">
    <source>
        <dbReference type="ARBA" id="ARBA00022840"/>
    </source>
</evidence>
<dbReference type="PROSITE" id="PS50011">
    <property type="entry name" value="PROTEIN_KINASE_DOM"/>
    <property type="match status" value="1"/>
</dbReference>
<evidence type="ECO:0000313" key="8">
    <source>
        <dbReference type="EMBL" id="MFB9470903.1"/>
    </source>
</evidence>
<evidence type="ECO:0000256" key="2">
    <source>
        <dbReference type="ARBA" id="ARBA00022527"/>
    </source>
</evidence>
<name>A0ABV5NKT2_9ACTN</name>
<sequence length="498" mass="52925">MAGDLYLLASRYRLIERLGQGGAGTVWRAIDEVLDRQVAVKQVRVPERLSPQEHAEFIDRAIHEARSAGRLRDPAIVLVHDVVIEGAQPWIIMDLVTGRSLDKVIKQSGPLPPEYVAAIGLRVLSALEVAHAHGMLHQDVKPANILLDGDGSAMLTDFGIAAPISGVGDRFGSAGSPGYMAPERLNQQPSGPASDLWSLGASLYTAVEGRAPFERGLPAAIAAAVLLHEPPYPARAGRHLGDLLMAMLAKDPAVRPTAAQVRHALHKVVGISTGTFTGTGNLPGAGRGTGTGPGPAKARRRWLLPVVLAAVAVLGAGGWVAVNALGTSTAPPGRYATAPEPCRLLTDDQAAKLIKGAPRRSSPKPGECEWLNDSTRGKLIVRVWAERPTEDLSGPQVAERRMASEERTRAAAEGTSQRQMWGGVNEVAGVGERAIVQNGLRLYINSNESGIADSRLLFRTSNLLGEVIWHREDVPTDKPNDQKTAIAAARLVVAALPE</sequence>
<evidence type="ECO:0000256" key="1">
    <source>
        <dbReference type="ARBA" id="ARBA00012513"/>
    </source>
</evidence>
<dbReference type="PANTHER" id="PTHR43289">
    <property type="entry name" value="MITOGEN-ACTIVATED PROTEIN KINASE KINASE KINASE 20-RELATED"/>
    <property type="match status" value="1"/>
</dbReference>
<evidence type="ECO:0000256" key="3">
    <source>
        <dbReference type="ARBA" id="ARBA00022679"/>
    </source>
</evidence>
<dbReference type="EC" id="2.7.11.1" evidence="1"/>
<evidence type="ECO:0000256" key="5">
    <source>
        <dbReference type="ARBA" id="ARBA00022777"/>
    </source>
</evidence>
<evidence type="ECO:0000256" key="4">
    <source>
        <dbReference type="ARBA" id="ARBA00022741"/>
    </source>
</evidence>
<dbReference type="Gene3D" id="3.30.200.20">
    <property type="entry name" value="Phosphorylase Kinase, domain 1"/>
    <property type="match status" value="1"/>
</dbReference>
<comment type="caution">
    <text evidence="8">The sequence shown here is derived from an EMBL/GenBank/DDBJ whole genome shotgun (WGS) entry which is preliminary data.</text>
</comment>
<dbReference type="Gene3D" id="1.10.510.10">
    <property type="entry name" value="Transferase(Phosphotransferase) domain 1"/>
    <property type="match status" value="1"/>
</dbReference>
<protein>
    <recommendedName>
        <fullName evidence="1">non-specific serine/threonine protein kinase</fullName>
        <ecNumber evidence="1">2.7.11.1</ecNumber>
    </recommendedName>
</protein>
<dbReference type="Proteomes" id="UP001589568">
    <property type="component" value="Unassembled WGS sequence"/>
</dbReference>
<reference evidence="8 9" key="1">
    <citation type="submission" date="2024-09" db="EMBL/GenBank/DDBJ databases">
        <authorList>
            <person name="Sun Q."/>
            <person name="Mori K."/>
        </authorList>
    </citation>
    <scope>NUCLEOTIDE SEQUENCE [LARGE SCALE GENOMIC DNA]</scope>
    <source>
        <strain evidence="8 9">JCM 3324</strain>
    </source>
</reference>
<dbReference type="EMBL" id="JBHMCF010000011">
    <property type="protein sequence ID" value="MFB9470903.1"/>
    <property type="molecule type" value="Genomic_DNA"/>
</dbReference>
<dbReference type="SMART" id="SM00220">
    <property type="entry name" value="S_TKc"/>
    <property type="match status" value="1"/>
</dbReference>
<keyword evidence="5 8" id="KW-0418">Kinase</keyword>
<dbReference type="GO" id="GO:0004674">
    <property type="term" value="F:protein serine/threonine kinase activity"/>
    <property type="evidence" value="ECO:0007669"/>
    <property type="project" value="UniProtKB-EC"/>
</dbReference>
<gene>
    <name evidence="8" type="ORF">ACFFR3_15380</name>
</gene>
<keyword evidence="3 8" id="KW-0808">Transferase</keyword>
<dbReference type="RefSeq" id="WP_379483311.1">
    <property type="nucleotide sequence ID" value="NZ_JBHMCF010000011.1"/>
</dbReference>
<accession>A0ABV5NKT2</accession>
<evidence type="ECO:0000313" key="9">
    <source>
        <dbReference type="Proteomes" id="UP001589568"/>
    </source>
</evidence>
<keyword evidence="2" id="KW-0723">Serine/threonine-protein kinase</keyword>
<keyword evidence="6" id="KW-0067">ATP-binding</keyword>
<dbReference type="PANTHER" id="PTHR43289:SF6">
    <property type="entry name" value="SERINE_THREONINE-PROTEIN KINASE NEKL-3"/>
    <property type="match status" value="1"/>
</dbReference>
<organism evidence="8 9">
    <name type="scientific">Nonomuraea salmonea</name>
    <dbReference type="NCBI Taxonomy" id="46181"/>
    <lineage>
        <taxon>Bacteria</taxon>
        <taxon>Bacillati</taxon>
        <taxon>Actinomycetota</taxon>
        <taxon>Actinomycetes</taxon>
        <taxon>Streptosporangiales</taxon>
        <taxon>Streptosporangiaceae</taxon>
        <taxon>Nonomuraea</taxon>
    </lineage>
</organism>
<keyword evidence="4" id="KW-0547">Nucleotide-binding</keyword>
<feature type="domain" description="Protein kinase" evidence="7">
    <location>
        <begin position="12"/>
        <end position="269"/>
    </location>
</feature>